<dbReference type="EMBL" id="JH993005">
    <property type="protein sequence ID" value="EKX44245.1"/>
    <property type="molecule type" value="Genomic_DNA"/>
</dbReference>
<reference evidence="2" key="3">
    <citation type="submission" date="2016-03" db="UniProtKB">
        <authorList>
            <consortium name="EnsemblProtists"/>
        </authorList>
    </citation>
    <scope>IDENTIFICATION</scope>
</reference>
<reference evidence="1 3" key="1">
    <citation type="journal article" date="2012" name="Nature">
        <title>Algal genomes reveal evolutionary mosaicism and the fate of nucleomorphs.</title>
        <authorList>
            <consortium name="DOE Joint Genome Institute"/>
            <person name="Curtis B.A."/>
            <person name="Tanifuji G."/>
            <person name="Burki F."/>
            <person name="Gruber A."/>
            <person name="Irimia M."/>
            <person name="Maruyama S."/>
            <person name="Arias M.C."/>
            <person name="Ball S.G."/>
            <person name="Gile G.H."/>
            <person name="Hirakawa Y."/>
            <person name="Hopkins J.F."/>
            <person name="Kuo A."/>
            <person name="Rensing S.A."/>
            <person name="Schmutz J."/>
            <person name="Symeonidi A."/>
            <person name="Elias M."/>
            <person name="Eveleigh R.J."/>
            <person name="Herman E.K."/>
            <person name="Klute M.J."/>
            <person name="Nakayama T."/>
            <person name="Obornik M."/>
            <person name="Reyes-Prieto A."/>
            <person name="Armbrust E.V."/>
            <person name="Aves S.J."/>
            <person name="Beiko R.G."/>
            <person name="Coutinho P."/>
            <person name="Dacks J.B."/>
            <person name="Durnford D.G."/>
            <person name="Fast N.M."/>
            <person name="Green B.R."/>
            <person name="Grisdale C.J."/>
            <person name="Hempel F."/>
            <person name="Henrissat B."/>
            <person name="Hoppner M.P."/>
            <person name="Ishida K."/>
            <person name="Kim E."/>
            <person name="Koreny L."/>
            <person name="Kroth P.G."/>
            <person name="Liu Y."/>
            <person name="Malik S.B."/>
            <person name="Maier U.G."/>
            <person name="McRose D."/>
            <person name="Mock T."/>
            <person name="Neilson J.A."/>
            <person name="Onodera N.T."/>
            <person name="Poole A.M."/>
            <person name="Pritham E.J."/>
            <person name="Richards T.A."/>
            <person name="Rocap G."/>
            <person name="Roy S.W."/>
            <person name="Sarai C."/>
            <person name="Schaack S."/>
            <person name="Shirato S."/>
            <person name="Slamovits C.H."/>
            <person name="Spencer D.F."/>
            <person name="Suzuki S."/>
            <person name="Worden A.Z."/>
            <person name="Zauner S."/>
            <person name="Barry K."/>
            <person name="Bell C."/>
            <person name="Bharti A.K."/>
            <person name="Crow J.A."/>
            <person name="Grimwood J."/>
            <person name="Kramer R."/>
            <person name="Lindquist E."/>
            <person name="Lucas S."/>
            <person name="Salamov A."/>
            <person name="McFadden G.I."/>
            <person name="Lane C.E."/>
            <person name="Keeling P.J."/>
            <person name="Gray M.W."/>
            <person name="Grigoriev I.V."/>
            <person name="Archibald J.M."/>
        </authorList>
    </citation>
    <scope>NUCLEOTIDE SEQUENCE</scope>
    <source>
        <strain evidence="1 3">CCMP2712</strain>
    </source>
</reference>
<accession>L1J846</accession>
<dbReference type="AlphaFoldDB" id="L1J846"/>
<dbReference type="KEGG" id="gtt:GUITHDRAFT_109704"/>
<sequence length="98" mass="11087">MCTTLGTLGRRRIWINATASPRQRARHARSVVIVGHESQDVKPSRSAIPKSLAQVHVVSTTLEESHDLIKEEFDRFLVHIETAAREMRQKEEQSVVGD</sequence>
<organism evidence="1">
    <name type="scientific">Guillardia theta (strain CCMP2712)</name>
    <name type="common">Cryptophyte</name>
    <dbReference type="NCBI Taxonomy" id="905079"/>
    <lineage>
        <taxon>Eukaryota</taxon>
        <taxon>Cryptophyceae</taxon>
        <taxon>Pyrenomonadales</taxon>
        <taxon>Geminigeraceae</taxon>
        <taxon>Guillardia</taxon>
    </lineage>
</organism>
<protein>
    <submittedName>
        <fullName evidence="1 2">Uncharacterized protein</fullName>
    </submittedName>
</protein>
<reference evidence="3" key="2">
    <citation type="submission" date="2012-11" db="EMBL/GenBank/DDBJ databases">
        <authorList>
            <person name="Kuo A."/>
            <person name="Curtis B.A."/>
            <person name="Tanifuji G."/>
            <person name="Burki F."/>
            <person name="Gruber A."/>
            <person name="Irimia M."/>
            <person name="Maruyama S."/>
            <person name="Arias M.C."/>
            <person name="Ball S.G."/>
            <person name="Gile G.H."/>
            <person name="Hirakawa Y."/>
            <person name="Hopkins J.F."/>
            <person name="Rensing S.A."/>
            <person name="Schmutz J."/>
            <person name="Symeonidi A."/>
            <person name="Elias M."/>
            <person name="Eveleigh R.J."/>
            <person name="Herman E.K."/>
            <person name="Klute M.J."/>
            <person name="Nakayama T."/>
            <person name="Obornik M."/>
            <person name="Reyes-Prieto A."/>
            <person name="Armbrust E.V."/>
            <person name="Aves S.J."/>
            <person name="Beiko R.G."/>
            <person name="Coutinho P."/>
            <person name="Dacks J.B."/>
            <person name="Durnford D.G."/>
            <person name="Fast N.M."/>
            <person name="Green B.R."/>
            <person name="Grisdale C."/>
            <person name="Hempe F."/>
            <person name="Henrissat B."/>
            <person name="Hoppner M.P."/>
            <person name="Ishida K.-I."/>
            <person name="Kim E."/>
            <person name="Koreny L."/>
            <person name="Kroth P.G."/>
            <person name="Liu Y."/>
            <person name="Malik S.-B."/>
            <person name="Maier U.G."/>
            <person name="McRose D."/>
            <person name="Mock T."/>
            <person name="Neilson J.A."/>
            <person name="Onodera N.T."/>
            <person name="Poole A.M."/>
            <person name="Pritham E.J."/>
            <person name="Richards T.A."/>
            <person name="Rocap G."/>
            <person name="Roy S.W."/>
            <person name="Sarai C."/>
            <person name="Schaack S."/>
            <person name="Shirato S."/>
            <person name="Slamovits C.H."/>
            <person name="Spencer D.F."/>
            <person name="Suzuki S."/>
            <person name="Worden A.Z."/>
            <person name="Zauner S."/>
            <person name="Barry K."/>
            <person name="Bell C."/>
            <person name="Bharti A.K."/>
            <person name="Crow J.A."/>
            <person name="Grimwood J."/>
            <person name="Kramer R."/>
            <person name="Lindquist E."/>
            <person name="Lucas S."/>
            <person name="Salamov A."/>
            <person name="McFadden G.I."/>
            <person name="Lane C.E."/>
            <person name="Keeling P.J."/>
            <person name="Gray M.W."/>
            <person name="Grigoriev I.V."/>
            <person name="Archibald J.M."/>
        </authorList>
    </citation>
    <scope>NUCLEOTIDE SEQUENCE</scope>
    <source>
        <strain evidence="3">CCMP2712</strain>
    </source>
</reference>
<evidence type="ECO:0000313" key="1">
    <source>
        <dbReference type="EMBL" id="EKX44245.1"/>
    </source>
</evidence>
<evidence type="ECO:0000313" key="2">
    <source>
        <dbReference type="EnsemblProtists" id="EKX44245"/>
    </source>
</evidence>
<gene>
    <name evidence="1" type="ORF">GUITHDRAFT_109704</name>
</gene>
<dbReference type="GeneID" id="17301019"/>
<evidence type="ECO:0000313" key="3">
    <source>
        <dbReference type="Proteomes" id="UP000011087"/>
    </source>
</evidence>
<name>L1J846_GUITC</name>
<dbReference type="PaxDb" id="55529-EKX44245"/>
<keyword evidence="3" id="KW-1185">Reference proteome</keyword>
<dbReference type="HOGENOM" id="CLU_2338013_0_0_1"/>
<dbReference type="EnsemblProtists" id="EKX44245">
    <property type="protein sequence ID" value="EKX44245"/>
    <property type="gene ID" value="GUITHDRAFT_109704"/>
</dbReference>
<dbReference type="RefSeq" id="XP_005831225.1">
    <property type="nucleotide sequence ID" value="XM_005831168.1"/>
</dbReference>
<proteinExistence type="predicted"/>
<dbReference type="Proteomes" id="UP000011087">
    <property type="component" value="Unassembled WGS sequence"/>
</dbReference>
<dbReference type="OrthoDB" id="275177at2759"/>